<gene>
    <name evidence="8" type="ORF">E6K78_11470</name>
</gene>
<dbReference type="CDD" id="cd00397">
    <property type="entry name" value="DNA_BRE_C"/>
    <property type="match status" value="1"/>
</dbReference>
<dbReference type="PANTHER" id="PTHR30349:SF81">
    <property type="entry name" value="TYROSINE RECOMBINASE XERC"/>
    <property type="match status" value="1"/>
</dbReference>
<evidence type="ECO:0000313" key="9">
    <source>
        <dbReference type="Proteomes" id="UP000316609"/>
    </source>
</evidence>
<feature type="domain" description="Core-binding (CB)" evidence="7">
    <location>
        <begin position="16"/>
        <end position="101"/>
    </location>
</feature>
<dbReference type="PROSITE" id="PS51900">
    <property type="entry name" value="CB"/>
    <property type="match status" value="1"/>
</dbReference>
<dbReference type="Pfam" id="PF13495">
    <property type="entry name" value="Phage_int_SAM_4"/>
    <property type="match status" value="1"/>
</dbReference>
<organism evidence="8 9">
    <name type="scientific">Eiseniibacteriota bacterium</name>
    <dbReference type="NCBI Taxonomy" id="2212470"/>
    <lineage>
        <taxon>Bacteria</taxon>
        <taxon>Candidatus Eiseniibacteriota</taxon>
    </lineage>
</organism>
<reference evidence="8 9" key="1">
    <citation type="journal article" date="2019" name="Nat. Microbiol.">
        <title>Mediterranean grassland soil C-N compound turnover is dependent on rainfall and depth, and is mediated by genomically divergent microorganisms.</title>
        <authorList>
            <person name="Diamond S."/>
            <person name="Andeer P.F."/>
            <person name="Li Z."/>
            <person name="Crits-Christoph A."/>
            <person name="Burstein D."/>
            <person name="Anantharaman K."/>
            <person name="Lane K.R."/>
            <person name="Thomas B.C."/>
            <person name="Pan C."/>
            <person name="Northen T.R."/>
            <person name="Banfield J.F."/>
        </authorList>
    </citation>
    <scope>NUCLEOTIDE SEQUENCE [LARGE SCALE GENOMIC DNA]</scope>
    <source>
        <strain evidence="8">WS_8</strain>
    </source>
</reference>
<dbReference type="PANTHER" id="PTHR30349">
    <property type="entry name" value="PHAGE INTEGRASE-RELATED"/>
    <property type="match status" value="1"/>
</dbReference>
<evidence type="ECO:0000256" key="3">
    <source>
        <dbReference type="ARBA" id="ARBA00023172"/>
    </source>
</evidence>
<protein>
    <submittedName>
        <fullName evidence="8">Integrase</fullName>
    </submittedName>
</protein>
<dbReference type="InterPro" id="IPR011010">
    <property type="entry name" value="DNA_brk_join_enz"/>
</dbReference>
<dbReference type="Gene3D" id="1.10.150.130">
    <property type="match status" value="1"/>
</dbReference>
<dbReference type="InterPro" id="IPR002104">
    <property type="entry name" value="Integrase_catalytic"/>
</dbReference>
<evidence type="ECO:0000313" key="8">
    <source>
        <dbReference type="EMBL" id="TMQ62539.1"/>
    </source>
</evidence>
<dbReference type="InterPro" id="IPR013762">
    <property type="entry name" value="Integrase-like_cat_sf"/>
</dbReference>
<dbReference type="InterPro" id="IPR050090">
    <property type="entry name" value="Tyrosine_recombinase_XerCD"/>
</dbReference>
<dbReference type="GO" id="GO:0015074">
    <property type="term" value="P:DNA integration"/>
    <property type="evidence" value="ECO:0007669"/>
    <property type="project" value="UniProtKB-KW"/>
</dbReference>
<dbReference type="EMBL" id="VBOY01000129">
    <property type="protein sequence ID" value="TMQ62539.1"/>
    <property type="molecule type" value="Genomic_DNA"/>
</dbReference>
<sequence length="310" mass="35093">MASSTATAERRELLRPTIASLLPSWARSLRAEGKSPNTVSGYLDGLQRFSEFVVEHRLPDAVAAVTREHLEMFFEAQLSKYKPATVATRFRSLRIFWRWCLEEGEVKKSPLERMHPPTIPESPTPVLSEADLRKLLRACEGAAFVDRRDLAVLRLAIDTGLRRAELAGIRVEDLDLDAQLVRVVGKGRRVRTVPFGKKAAQAIDRYMRIRPTHRDVERAELWLGIRGPITPNGLAQILETRARGVGLNDFHVHALRHTFSHQWRLAGGDDDSLMRIAGWKSRSMLNRYAASASDERAREAHRRLSPGDRL</sequence>
<evidence type="ECO:0000256" key="4">
    <source>
        <dbReference type="PROSITE-ProRule" id="PRU01248"/>
    </source>
</evidence>
<dbReference type="Pfam" id="PF00589">
    <property type="entry name" value="Phage_integrase"/>
    <property type="match status" value="1"/>
</dbReference>
<keyword evidence="2 4" id="KW-0238">DNA-binding</keyword>
<evidence type="ECO:0000259" key="6">
    <source>
        <dbReference type="PROSITE" id="PS51898"/>
    </source>
</evidence>
<feature type="domain" description="Tyr recombinase" evidence="6">
    <location>
        <begin position="122"/>
        <end position="302"/>
    </location>
</feature>
<name>A0A538TFY5_UNCEI</name>
<evidence type="ECO:0000259" key="7">
    <source>
        <dbReference type="PROSITE" id="PS51900"/>
    </source>
</evidence>
<evidence type="ECO:0000256" key="1">
    <source>
        <dbReference type="ARBA" id="ARBA00022908"/>
    </source>
</evidence>
<keyword evidence="1" id="KW-0229">DNA integration</keyword>
<accession>A0A538TFY5</accession>
<evidence type="ECO:0000256" key="5">
    <source>
        <dbReference type="SAM" id="MobiDB-lite"/>
    </source>
</evidence>
<dbReference type="GO" id="GO:0006310">
    <property type="term" value="P:DNA recombination"/>
    <property type="evidence" value="ECO:0007669"/>
    <property type="project" value="UniProtKB-KW"/>
</dbReference>
<feature type="region of interest" description="Disordered" evidence="5">
    <location>
        <begin position="290"/>
        <end position="310"/>
    </location>
</feature>
<dbReference type="AlphaFoldDB" id="A0A538TFY5"/>
<evidence type="ECO:0000256" key="2">
    <source>
        <dbReference type="ARBA" id="ARBA00023125"/>
    </source>
</evidence>
<dbReference type="InterPro" id="IPR004107">
    <property type="entry name" value="Integrase_SAM-like_N"/>
</dbReference>
<keyword evidence="3" id="KW-0233">DNA recombination</keyword>
<dbReference type="PROSITE" id="PS51898">
    <property type="entry name" value="TYR_RECOMBINASE"/>
    <property type="match status" value="1"/>
</dbReference>
<comment type="caution">
    <text evidence="8">The sequence shown here is derived from an EMBL/GenBank/DDBJ whole genome shotgun (WGS) entry which is preliminary data.</text>
</comment>
<dbReference type="SUPFAM" id="SSF56349">
    <property type="entry name" value="DNA breaking-rejoining enzymes"/>
    <property type="match status" value="1"/>
</dbReference>
<dbReference type="InterPro" id="IPR044068">
    <property type="entry name" value="CB"/>
</dbReference>
<proteinExistence type="predicted"/>
<dbReference type="GO" id="GO:0003677">
    <property type="term" value="F:DNA binding"/>
    <property type="evidence" value="ECO:0007669"/>
    <property type="project" value="UniProtKB-UniRule"/>
</dbReference>
<dbReference type="Gene3D" id="1.10.443.10">
    <property type="entry name" value="Intergrase catalytic core"/>
    <property type="match status" value="1"/>
</dbReference>
<dbReference type="InterPro" id="IPR010998">
    <property type="entry name" value="Integrase_recombinase_N"/>
</dbReference>
<dbReference type="Proteomes" id="UP000316609">
    <property type="component" value="Unassembled WGS sequence"/>
</dbReference>